<evidence type="ECO:0000313" key="2">
    <source>
        <dbReference type="Proteomes" id="UP000543556"/>
    </source>
</evidence>
<name>A0A7Y7LZ28_9MICC</name>
<reference evidence="1 2" key="1">
    <citation type="submission" date="2020-02" db="EMBL/GenBank/DDBJ databases">
        <title>Genome sequence of strain AETb3-4.</title>
        <authorList>
            <person name="Gao J."/>
            <person name="Zhang X."/>
        </authorList>
    </citation>
    <scope>NUCLEOTIDE SEQUENCE [LARGE SCALE GENOMIC DNA]</scope>
    <source>
        <strain evidence="1 2">AETb3-4</strain>
    </source>
</reference>
<sequence>MVDLDDGTRPEGHAQPEEGAHPEWDLFYARGLSGARIAEVTGTPIGTVKRHLERRRAVDPGLDVEHNAVLRRPSKRWLLRLAEVLAFIRVYDRYPIIHSGEWGEASLYVWLAEQRRAFLAQNLSWRKAEVLGDWVTTDRERVDDERWRQRLGETVDFVAAEGRLPRHRMSQSVSEHVLGIWMQTQGIETHHGRRP</sequence>
<comment type="caution">
    <text evidence="1">The sequence shown here is derived from an EMBL/GenBank/DDBJ whole genome shotgun (WGS) entry which is preliminary data.</text>
</comment>
<dbReference type="InterPro" id="IPR036388">
    <property type="entry name" value="WH-like_DNA-bd_sf"/>
</dbReference>
<accession>A0A7Y7LZ28</accession>
<proteinExistence type="predicted"/>
<dbReference type="Gene3D" id="1.10.10.10">
    <property type="entry name" value="Winged helix-like DNA-binding domain superfamily/Winged helix DNA-binding domain"/>
    <property type="match status" value="1"/>
</dbReference>
<organism evidence="1 2">
    <name type="scientific">Arthrobacter wenxiniae</name>
    <dbReference type="NCBI Taxonomy" id="2713570"/>
    <lineage>
        <taxon>Bacteria</taxon>
        <taxon>Bacillati</taxon>
        <taxon>Actinomycetota</taxon>
        <taxon>Actinomycetes</taxon>
        <taxon>Micrococcales</taxon>
        <taxon>Micrococcaceae</taxon>
        <taxon>Arthrobacter</taxon>
    </lineage>
</organism>
<dbReference type="EMBL" id="JAAMFM010000024">
    <property type="protein sequence ID" value="NVM96100.1"/>
    <property type="molecule type" value="Genomic_DNA"/>
</dbReference>
<protein>
    <submittedName>
        <fullName evidence="1">Uncharacterized protein</fullName>
    </submittedName>
</protein>
<keyword evidence="2" id="KW-1185">Reference proteome</keyword>
<evidence type="ECO:0000313" key="1">
    <source>
        <dbReference type="EMBL" id="NVM96100.1"/>
    </source>
</evidence>
<gene>
    <name evidence="1" type="ORF">G6034_14540</name>
</gene>
<dbReference type="Proteomes" id="UP000543556">
    <property type="component" value="Unassembled WGS sequence"/>
</dbReference>
<dbReference type="RefSeq" id="WP_176635820.1">
    <property type="nucleotide sequence ID" value="NZ_JAAMFM010000024.1"/>
</dbReference>
<dbReference type="AlphaFoldDB" id="A0A7Y7LZ28"/>